<dbReference type="RefSeq" id="XP_016212689.1">
    <property type="nucleotide sequence ID" value="XM_016359440.1"/>
</dbReference>
<organism evidence="13 14">
    <name type="scientific">Verruconis gallopava</name>
    <dbReference type="NCBI Taxonomy" id="253628"/>
    <lineage>
        <taxon>Eukaryota</taxon>
        <taxon>Fungi</taxon>
        <taxon>Dikarya</taxon>
        <taxon>Ascomycota</taxon>
        <taxon>Pezizomycotina</taxon>
        <taxon>Dothideomycetes</taxon>
        <taxon>Pleosporomycetidae</taxon>
        <taxon>Venturiales</taxon>
        <taxon>Sympoventuriaceae</taxon>
        <taxon>Verruconis</taxon>
    </lineage>
</organism>
<evidence type="ECO:0000256" key="4">
    <source>
        <dbReference type="ARBA" id="ARBA00022448"/>
    </source>
</evidence>
<evidence type="ECO:0000256" key="2">
    <source>
        <dbReference type="ARBA" id="ARBA00009936"/>
    </source>
</evidence>
<dbReference type="GO" id="GO:0000139">
    <property type="term" value="C:Golgi membrane"/>
    <property type="evidence" value="ECO:0007669"/>
    <property type="project" value="UniProtKB-SubCell"/>
</dbReference>
<dbReference type="GeneID" id="27313851"/>
<dbReference type="GO" id="GO:0006914">
    <property type="term" value="P:autophagy"/>
    <property type="evidence" value="ECO:0007669"/>
    <property type="project" value="TreeGrafter"/>
</dbReference>
<dbReference type="Proteomes" id="UP000053259">
    <property type="component" value="Unassembled WGS sequence"/>
</dbReference>
<gene>
    <name evidence="13" type="ORF">PV09_05878</name>
</gene>
<feature type="domain" description="Conserved oligomeric Golgi complex subunit 3 N-terminal" evidence="11">
    <location>
        <begin position="128"/>
        <end position="272"/>
    </location>
</feature>
<proteinExistence type="inferred from homology"/>
<reference evidence="13 14" key="1">
    <citation type="submission" date="2015-01" db="EMBL/GenBank/DDBJ databases">
        <title>The Genome Sequence of Ochroconis gallopava CBS43764.</title>
        <authorList>
            <consortium name="The Broad Institute Genomics Platform"/>
            <person name="Cuomo C."/>
            <person name="de Hoog S."/>
            <person name="Gorbushina A."/>
            <person name="Stielow B."/>
            <person name="Teixiera M."/>
            <person name="Abouelleil A."/>
            <person name="Chapman S.B."/>
            <person name="Priest M."/>
            <person name="Young S.K."/>
            <person name="Wortman J."/>
            <person name="Nusbaum C."/>
            <person name="Birren B."/>
        </authorList>
    </citation>
    <scope>NUCLEOTIDE SEQUENCE [LARGE SCALE GENOMIC DNA]</scope>
    <source>
        <strain evidence="13 14">CBS 43764</strain>
    </source>
</reference>
<keyword evidence="9" id="KW-0175">Coiled coil</keyword>
<sequence>MNDDGWYSSFVSRANPTVISKSPSQRRKTINEDIRTDVAPVEALFKPVVDKIRQQEPPKATVARRAKSYSDFYDVVRAHIKKENKLEKERERKKHRRKQVKNDLEFGSWYHGLQNDLLDASQEEYRLYRDQLHLAEEHLESLLNGTNAVLQLLINLSNNFREVETQTTSFQAQCEDLLSDQNRTIMLANGIAENLQFYTYLEPMTRRLNAPGAGRLVGGREFSDMLSNLDTCLEYMQAHPKHRESASYRSRYRLLLTRALTLIRNHFANSLKDVVADVTKRIAERQLNETTQSALLYAKFRVPAPEMKAIGLEIQKRAILPEGAEPGSEAEYQSLMNELYQSYGAARGKLLRPIINKNMSEIAASPNTSKDLVSFARSSISFIRGICSDEYDLWGEWFASDAALYSFLEEMMDPFYDQLRPRIIHETQIQKLCELCTLIQTRYMDDEDEDEPNSPGPPKLDFGHLIAPALEDAQSRLVFLTLTTLRNDIEYYKPKPNDLDYPTRSSRAPQSGSRANGPVLSGRKSTNGPFSKTASIADEDNPDRDLILASSLSDCYPTLPKAVWLLSRIYRLVHSSVFDDLAHQIVHQTTLSLHHASTLISKQASPTDAQLFLIKHLLTLKQQIVAFDIEFVSPDVQFDFSSVTNTFWELRSRGGLFNPLNLVRLVGGSLIPKVVTNMLDAKAELDGRLRTVINDFVDSFAERMTKPLQSRVKDARAATLEVRKSLEKDVPFLRKKLEEYITDRRTKETLVAAVMDKVVEIYEDWYDEWNKGSVGAGNAGRKGKGREDEVWGPGAFGEWATGVFDVGRLSFLDDEDADGESRRNSDVSSL</sequence>
<evidence type="ECO:0000259" key="11">
    <source>
        <dbReference type="Pfam" id="PF04136"/>
    </source>
</evidence>
<dbReference type="FunCoup" id="A0A0D2A897">
    <property type="interactions" value="709"/>
</dbReference>
<evidence type="ECO:0000256" key="7">
    <source>
        <dbReference type="ARBA" id="ARBA00023136"/>
    </source>
</evidence>
<dbReference type="GO" id="GO:0005801">
    <property type="term" value="C:cis-Golgi network"/>
    <property type="evidence" value="ECO:0007669"/>
    <property type="project" value="InterPro"/>
</dbReference>
<dbReference type="AlphaFoldDB" id="A0A0D2A897"/>
<dbReference type="InterPro" id="IPR048320">
    <property type="entry name" value="COG3_N"/>
</dbReference>
<feature type="domain" description="Conserved oligomeric Golgi complex subunit 3 C-terminal" evidence="12">
    <location>
        <begin position="293"/>
        <end position="643"/>
    </location>
</feature>
<dbReference type="HOGENOM" id="CLU_011639_0_0_1"/>
<evidence type="ECO:0000256" key="3">
    <source>
        <dbReference type="ARBA" id="ARBA00020976"/>
    </source>
</evidence>
<feature type="compositionally biased region" description="Polar residues" evidence="10">
    <location>
        <begin position="523"/>
        <end position="534"/>
    </location>
</feature>
<evidence type="ECO:0000256" key="1">
    <source>
        <dbReference type="ARBA" id="ARBA00004395"/>
    </source>
</evidence>
<dbReference type="EMBL" id="KN847547">
    <property type="protein sequence ID" value="KIW02820.1"/>
    <property type="molecule type" value="Genomic_DNA"/>
</dbReference>
<comment type="subcellular location">
    <subcellularLocation>
        <location evidence="1">Golgi apparatus membrane</location>
        <topology evidence="1">Peripheral membrane protein</topology>
    </subcellularLocation>
</comment>
<name>A0A0D2A897_9PEZI</name>
<keyword evidence="4" id="KW-0813">Transport</keyword>
<dbReference type="GO" id="GO:0017119">
    <property type="term" value="C:Golgi transport complex"/>
    <property type="evidence" value="ECO:0007669"/>
    <property type="project" value="TreeGrafter"/>
</dbReference>
<dbReference type="GO" id="GO:0007030">
    <property type="term" value="P:Golgi organization"/>
    <property type="evidence" value="ECO:0007669"/>
    <property type="project" value="TreeGrafter"/>
</dbReference>
<dbReference type="GO" id="GO:0006891">
    <property type="term" value="P:intra-Golgi vesicle-mediated transport"/>
    <property type="evidence" value="ECO:0007669"/>
    <property type="project" value="TreeGrafter"/>
</dbReference>
<keyword evidence="5" id="KW-0653">Protein transport</keyword>
<dbReference type="VEuPathDB" id="FungiDB:PV09_05878"/>
<keyword evidence="14" id="KW-1185">Reference proteome</keyword>
<evidence type="ECO:0000256" key="5">
    <source>
        <dbReference type="ARBA" id="ARBA00022927"/>
    </source>
</evidence>
<dbReference type="PANTHER" id="PTHR13302:SF8">
    <property type="entry name" value="CONSERVED OLIGOMERIC GOLGI COMPLEX SUBUNIT 3"/>
    <property type="match status" value="1"/>
</dbReference>
<dbReference type="InParanoid" id="A0A0D2A897"/>
<dbReference type="Pfam" id="PF20671">
    <property type="entry name" value="COG3_C"/>
    <property type="match status" value="1"/>
</dbReference>
<evidence type="ECO:0000256" key="9">
    <source>
        <dbReference type="SAM" id="Coils"/>
    </source>
</evidence>
<evidence type="ECO:0000256" key="10">
    <source>
        <dbReference type="SAM" id="MobiDB-lite"/>
    </source>
</evidence>
<evidence type="ECO:0000259" key="12">
    <source>
        <dbReference type="Pfam" id="PF20671"/>
    </source>
</evidence>
<keyword evidence="6" id="KW-0333">Golgi apparatus</keyword>
<dbReference type="InterPro" id="IPR007265">
    <property type="entry name" value="COG_su3"/>
</dbReference>
<evidence type="ECO:0000256" key="6">
    <source>
        <dbReference type="ARBA" id="ARBA00023034"/>
    </source>
</evidence>
<evidence type="ECO:0000313" key="14">
    <source>
        <dbReference type="Proteomes" id="UP000053259"/>
    </source>
</evidence>
<feature type="coiled-coil region" evidence="9">
    <location>
        <begin position="83"/>
        <end position="138"/>
    </location>
</feature>
<dbReference type="PANTHER" id="PTHR13302">
    <property type="entry name" value="CONSERVED OLIGOMERIC GOLGI COMPLEX COMPONENT 3"/>
    <property type="match status" value="1"/>
</dbReference>
<dbReference type="Pfam" id="PF04136">
    <property type="entry name" value="COG3_N"/>
    <property type="match status" value="1"/>
</dbReference>
<comment type="similarity">
    <text evidence="2">Belongs to the COG3 family.</text>
</comment>
<dbReference type="STRING" id="253628.A0A0D2A897"/>
<dbReference type="InterPro" id="IPR048685">
    <property type="entry name" value="COG3_C"/>
</dbReference>
<keyword evidence="7" id="KW-0472">Membrane</keyword>
<evidence type="ECO:0000256" key="8">
    <source>
        <dbReference type="ARBA" id="ARBA00031339"/>
    </source>
</evidence>
<feature type="region of interest" description="Disordered" evidence="10">
    <location>
        <begin position="496"/>
        <end position="538"/>
    </location>
</feature>
<protein>
    <recommendedName>
        <fullName evidence="3">Conserved oligomeric Golgi complex subunit 3</fullName>
    </recommendedName>
    <alternativeName>
        <fullName evidence="8">Component of oligomeric Golgi complex 3</fullName>
    </alternativeName>
</protein>
<accession>A0A0D2A897</accession>
<evidence type="ECO:0000313" key="13">
    <source>
        <dbReference type="EMBL" id="KIW02820.1"/>
    </source>
</evidence>
<dbReference type="OrthoDB" id="296793at2759"/>
<dbReference type="GO" id="GO:0006886">
    <property type="term" value="P:intracellular protein transport"/>
    <property type="evidence" value="ECO:0007669"/>
    <property type="project" value="InterPro"/>
</dbReference>
<feature type="compositionally biased region" description="Polar residues" evidence="10">
    <location>
        <begin position="503"/>
        <end position="514"/>
    </location>
</feature>